<comment type="caution">
    <text evidence="1">The sequence shown here is derived from an EMBL/GenBank/DDBJ whole genome shotgun (WGS) entry which is preliminary data.</text>
</comment>
<name>A0A9X6S629_9LACO</name>
<dbReference type="EMBL" id="LXZO01000044">
    <property type="protein sequence ID" value="PAY49210.1"/>
    <property type="molecule type" value="Genomic_DNA"/>
</dbReference>
<sequence>MIIIKTHIYENQELIESKTKIIDKLDLDGTIWLHISKDNTGYDNAYIDPDEISGIESQYYRFRFYYDYSEQKLDSLNIIGVLKQLESVDITNSSQVKRLKADADKLFEAVEMVKGELNEIVEEEVSKGKNGD</sequence>
<protein>
    <submittedName>
        <fullName evidence="1">Uncharacterized protein</fullName>
    </submittedName>
</protein>
<gene>
    <name evidence="1" type="ORF">A8C52_04520</name>
</gene>
<evidence type="ECO:0000313" key="2">
    <source>
        <dbReference type="Proteomes" id="UP000218139"/>
    </source>
</evidence>
<dbReference type="Proteomes" id="UP000218139">
    <property type="component" value="Unassembled WGS sequence"/>
</dbReference>
<proteinExistence type="predicted"/>
<dbReference type="AlphaFoldDB" id="A0A9X6S629"/>
<dbReference type="RefSeq" id="WP_086200845.1">
    <property type="nucleotide sequence ID" value="NZ_LXZG01000007.1"/>
</dbReference>
<evidence type="ECO:0000313" key="1">
    <source>
        <dbReference type="EMBL" id="PAY49210.1"/>
    </source>
</evidence>
<accession>A0A9X6S629</accession>
<reference evidence="1 2" key="1">
    <citation type="submission" date="2016-05" db="EMBL/GenBank/DDBJ databases">
        <authorList>
            <person name="Lee J.-Y."/>
            <person name="Kim E.B."/>
            <person name="Choi Y.-J."/>
        </authorList>
    </citation>
    <scope>NUCLEOTIDE SEQUENCE [LARGE SCALE GENOMIC DNA]</scope>
    <source>
        <strain evidence="1 2">KLA006</strain>
    </source>
</reference>
<organism evidence="1 2">
    <name type="scientific">Ligilactobacillus salivarius</name>
    <dbReference type="NCBI Taxonomy" id="1624"/>
    <lineage>
        <taxon>Bacteria</taxon>
        <taxon>Bacillati</taxon>
        <taxon>Bacillota</taxon>
        <taxon>Bacilli</taxon>
        <taxon>Lactobacillales</taxon>
        <taxon>Lactobacillaceae</taxon>
        <taxon>Ligilactobacillus</taxon>
    </lineage>
</organism>